<dbReference type="AlphaFoldDB" id="A0AAV7N6W9"/>
<name>A0AAV7N6W9_PLEWA</name>
<keyword evidence="3" id="KW-1185">Reference proteome</keyword>
<feature type="compositionally biased region" description="Basic and acidic residues" evidence="1">
    <location>
        <begin position="9"/>
        <end position="36"/>
    </location>
</feature>
<evidence type="ECO:0000256" key="1">
    <source>
        <dbReference type="SAM" id="MobiDB-lite"/>
    </source>
</evidence>
<evidence type="ECO:0000313" key="2">
    <source>
        <dbReference type="EMBL" id="KAJ1110620.1"/>
    </source>
</evidence>
<protein>
    <submittedName>
        <fullName evidence="2">Uncharacterized protein</fullName>
    </submittedName>
</protein>
<feature type="region of interest" description="Disordered" evidence="1">
    <location>
        <begin position="1"/>
        <end position="47"/>
    </location>
</feature>
<comment type="caution">
    <text evidence="2">The sequence shown here is derived from an EMBL/GenBank/DDBJ whole genome shotgun (WGS) entry which is preliminary data.</text>
</comment>
<reference evidence="2" key="1">
    <citation type="journal article" date="2022" name="bioRxiv">
        <title>Sequencing and chromosome-scale assembly of the giantPleurodeles waltlgenome.</title>
        <authorList>
            <person name="Brown T."/>
            <person name="Elewa A."/>
            <person name="Iarovenko S."/>
            <person name="Subramanian E."/>
            <person name="Araus A.J."/>
            <person name="Petzold A."/>
            <person name="Susuki M."/>
            <person name="Suzuki K.-i.T."/>
            <person name="Hayashi T."/>
            <person name="Toyoda A."/>
            <person name="Oliveira C."/>
            <person name="Osipova E."/>
            <person name="Leigh N.D."/>
            <person name="Simon A."/>
            <person name="Yun M.H."/>
        </authorList>
    </citation>
    <scope>NUCLEOTIDE SEQUENCE</scope>
    <source>
        <strain evidence="2">20211129_DDA</strain>
        <tissue evidence="2">Liver</tissue>
    </source>
</reference>
<sequence length="91" mass="9790">MGLLTSALCEDRRTPDKGGWVREGARGEHGEGEERAGSTPWVTTSRRKSHCVTLEPARSRERGAQARELCVVLSVVQGRRAMGGGVASRAT</sequence>
<gene>
    <name evidence="2" type="ORF">NDU88_007969</name>
</gene>
<dbReference type="EMBL" id="JANPWB010000013">
    <property type="protein sequence ID" value="KAJ1110620.1"/>
    <property type="molecule type" value="Genomic_DNA"/>
</dbReference>
<proteinExistence type="predicted"/>
<dbReference type="Proteomes" id="UP001066276">
    <property type="component" value="Chromosome 9"/>
</dbReference>
<evidence type="ECO:0000313" key="3">
    <source>
        <dbReference type="Proteomes" id="UP001066276"/>
    </source>
</evidence>
<organism evidence="2 3">
    <name type="scientific">Pleurodeles waltl</name>
    <name type="common">Iberian ribbed newt</name>
    <dbReference type="NCBI Taxonomy" id="8319"/>
    <lineage>
        <taxon>Eukaryota</taxon>
        <taxon>Metazoa</taxon>
        <taxon>Chordata</taxon>
        <taxon>Craniata</taxon>
        <taxon>Vertebrata</taxon>
        <taxon>Euteleostomi</taxon>
        <taxon>Amphibia</taxon>
        <taxon>Batrachia</taxon>
        <taxon>Caudata</taxon>
        <taxon>Salamandroidea</taxon>
        <taxon>Salamandridae</taxon>
        <taxon>Pleurodelinae</taxon>
        <taxon>Pleurodeles</taxon>
    </lineage>
</organism>
<accession>A0AAV7N6W9</accession>